<reference evidence="2" key="1">
    <citation type="journal article" date="2020" name="bioRxiv">
        <title>Historical genomics reveals the evolutionary mechanisms behind multiple outbreaks of the host-specific coffee wilt pathogen Fusarium xylarioides.</title>
        <authorList>
            <person name="Peck D."/>
            <person name="Nowell R.W."/>
            <person name="Flood J."/>
            <person name="Ryan M.J."/>
            <person name="Barraclough T.G."/>
        </authorList>
    </citation>
    <scope>NUCLEOTIDE SEQUENCE</scope>
    <source>
        <strain evidence="2">IMI 127659i</strain>
    </source>
</reference>
<dbReference type="AlphaFoldDB" id="A0A9P7L3S1"/>
<dbReference type="OrthoDB" id="5093989at2759"/>
<accession>A0A9P7L3S1</accession>
<evidence type="ECO:0000313" key="2">
    <source>
        <dbReference type="EMBL" id="KAG5762685.1"/>
    </source>
</evidence>
<sequence length="169" mass="19042">MDVKQELPVFDHSEADFNQVGPRRAYMEQYFRAPSLWQADHVEAVREDTLQNTCLQLQEKKYEKVSQLCFELSAMPKKKDLSQGVSRLYRGWILRDNCLLESQGESSNATKSEASYNGTATTGPKTRPSVVEETSHKSPAQNTVVRYDPSIPFALQAKRAAAAKTARQS</sequence>
<feature type="region of interest" description="Disordered" evidence="1">
    <location>
        <begin position="104"/>
        <end position="145"/>
    </location>
</feature>
<reference evidence="2" key="2">
    <citation type="submission" date="2020-10" db="EMBL/GenBank/DDBJ databases">
        <authorList>
            <person name="Peck L.D."/>
            <person name="Nowell R.W."/>
            <person name="Flood J."/>
            <person name="Ryan M.J."/>
            <person name="Barraclough T.G."/>
        </authorList>
    </citation>
    <scope>NUCLEOTIDE SEQUENCE</scope>
    <source>
        <strain evidence="2">IMI 127659i</strain>
    </source>
</reference>
<protein>
    <submittedName>
        <fullName evidence="2">Uncharacterized protein</fullName>
    </submittedName>
</protein>
<proteinExistence type="predicted"/>
<organism evidence="2 3">
    <name type="scientific">Fusarium xylarioides</name>
    <dbReference type="NCBI Taxonomy" id="221167"/>
    <lineage>
        <taxon>Eukaryota</taxon>
        <taxon>Fungi</taxon>
        <taxon>Dikarya</taxon>
        <taxon>Ascomycota</taxon>
        <taxon>Pezizomycotina</taxon>
        <taxon>Sordariomycetes</taxon>
        <taxon>Hypocreomycetidae</taxon>
        <taxon>Hypocreales</taxon>
        <taxon>Nectriaceae</taxon>
        <taxon>Fusarium</taxon>
        <taxon>Fusarium fujikuroi species complex</taxon>
    </lineage>
</organism>
<name>A0A9P7L3S1_9HYPO</name>
<comment type="caution">
    <text evidence="2">The sequence shown here is derived from an EMBL/GenBank/DDBJ whole genome shotgun (WGS) entry which is preliminary data.</text>
</comment>
<dbReference type="Proteomes" id="UP000750502">
    <property type="component" value="Unassembled WGS sequence"/>
</dbReference>
<evidence type="ECO:0000256" key="1">
    <source>
        <dbReference type="SAM" id="MobiDB-lite"/>
    </source>
</evidence>
<evidence type="ECO:0000313" key="3">
    <source>
        <dbReference type="Proteomes" id="UP000750502"/>
    </source>
</evidence>
<keyword evidence="3" id="KW-1185">Reference proteome</keyword>
<dbReference type="EMBL" id="JADFTT010000356">
    <property type="protein sequence ID" value="KAG5762685.1"/>
    <property type="molecule type" value="Genomic_DNA"/>
</dbReference>
<feature type="compositionally biased region" description="Polar residues" evidence="1">
    <location>
        <begin position="104"/>
        <end position="124"/>
    </location>
</feature>
<gene>
    <name evidence="2" type="ORF">H9Q72_009196</name>
</gene>